<comment type="caution">
    <text evidence="1">The sequence shown here is derived from an EMBL/GenBank/DDBJ whole genome shotgun (WGS) entry which is preliminary data.</text>
</comment>
<accession>A0ACC2X2P5</accession>
<sequence>MPATRQTPYPHDTVAVLVRGIETLNIGHLPSPENSKRSGIPGIPRGGRFSFQDPKKSRKLLEKIIAESREIAFARGVYNVGYAGCRFYAMHALFFPRCPARCVMGHRYFNNDIIYDIETPDGTFLAVGNVEFLNVMYDHIPAAIAGYWSRRNPLQDSTYCIRRYFTFYGAIGLLRNFLFPFVEEYDRQLIAFYDLIDDDAANTILGSTWMEEEWLPAHVRDWEVQVEGDL</sequence>
<evidence type="ECO:0000313" key="2">
    <source>
        <dbReference type="Proteomes" id="UP001234202"/>
    </source>
</evidence>
<reference evidence="1" key="1">
    <citation type="submission" date="2023-04" db="EMBL/GenBank/DDBJ databases">
        <title>Draft Genome sequencing of Naganishia species isolated from polar environments using Oxford Nanopore Technology.</title>
        <authorList>
            <person name="Leo P."/>
            <person name="Venkateswaran K."/>
        </authorList>
    </citation>
    <scope>NUCLEOTIDE SEQUENCE</scope>
    <source>
        <strain evidence="1">DBVPG 5303</strain>
    </source>
</reference>
<dbReference type="EMBL" id="JASBWV010000031">
    <property type="protein sequence ID" value="KAJ9117660.1"/>
    <property type="molecule type" value="Genomic_DNA"/>
</dbReference>
<protein>
    <submittedName>
        <fullName evidence="1">Uncharacterized protein</fullName>
    </submittedName>
</protein>
<proteinExistence type="predicted"/>
<organism evidence="1 2">
    <name type="scientific">Naganishia onofrii</name>
    <dbReference type="NCBI Taxonomy" id="1851511"/>
    <lineage>
        <taxon>Eukaryota</taxon>
        <taxon>Fungi</taxon>
        <taxon>Dikarya</taxon>
        <taxon>Basidiomycota</taxon>
        <taxon>Agaricomycotina</taxon>
        <taxon>Tremellomycetes</taxon>
        <taxon>Filobasidiales</taxon>
        <taxon>Filobasidiaceae</taxon>
        <taxon>Naganishia</taxon>
    </lineage>
</organism>
<dbReference type="Proteomes" id="UP001234202">
    <property type="component" value="Unassembled WGS sequence"/>
</dbReference>
<evidence type="ECO:0000313" key="1">
    <source>
        <dbReference type="EMBL" id="KAJ9117660.1"/>
    </source>
</evidence>
<gene>
    <name evidence="1" type="ORF">QFC24_006374</name>
</gene>
<keyword evidence="2" id="KW-1185">Reference proteome</keyword>
<name>A0ACC2X2P5_9TREE</name>